<dbReference type="Proteomes" id="UP001500843">
    <property type="component" value="Unassembled WGS sequence"/>
</dbReference>
<organism evidence="1 2">
    <name type="scientific">Promicromonospora umidemergens</name>
    <dbReference type="NCBI Taxonomy" id="629679"/>
    <lineage>
        <taxon>Bacteria</taxon>
        <taxon>Bacillati</taxon>
        <taxon>Actinomycetota</taxon>
        <taxon>Actinomycetes</taxon>
        <taxon>Micrococcales</taxon>
        <taxon>Promicromonosporaceae</taxon>
        <taxon>Promicromonospora</taxon>
    </lineage>
</organism>
<accession>A0ABP8WU64</accession>
<name>A0ABP8WU64_9MICO</name>
<comment type="caution">
    <text evidence="1">The sequence shown here is derived from an EMBL/GenBank/DDBJ whole genome shotgun (WGS) entry which is preliminary data.</text>
</comment>
<evidence type="ECO:0008006" key="3">
    <source>
        <dbReference type="Google" id="ProtNLM"/>
    </source>
</evidence>
<evidence type="ECO:0000313" key="1">
    <source>
        <dbReference type="EMBL" id="GAA4693912.1"/>
    </source>
</evidence>
<sequence length="45" mass="4669">MSTTSTQARDGDLNLNVRIVTRGAVNAALLGDTDDGCDTLKNGDC</sequence>
<protein>
    <recommendedName>
        <fullName evidence="3">FxLD family lantipeptide</fullName>
    </recommendedName>
</protein>
<dbReference type="RefSeq" id="WP_253870398.1">
    <property type="nucleotide sequence ID" value="NZ_BAABHM010000006.1"/>
</dbReference>
<gene>
    <name evidence="1" type="ORF">GCM10023198_11890</name>
</gene>
<dbReference type="EMBL" id="BAABHM010000006">
    <property type="protein sequence ID" value="GAA4693912.1"/>
    <property type="molecule type" value="Genomic_DNA"/>
</dbReference>
<reference evidence="2" key="1">
    <citation type="journal article" date="2019" name="Int. J. Syst. Evol. Microbiol.">
        <title>The Global Catalogue of Microorganisms (GCM) 10K type strain sequencing project: providing services to taxonomists for standard genome sequencing and annotation.</title>
        <authorList>
            <consortium name="The Broad Institute Genomics Platform"/>
            <consortium name="The Broad Institute Genome Sequencing Center for Infectious Disease"/>
            <person name="Wu L."/>
            <person name="Ma J."/>
        </authorList>
    </citation>
    <scope>NUCLEOTIDE SEQUENCE [LARGE SCALE GENOMIC DNA]</scope>
    <source>
        <strain evidence="2">JCM 17975</strain>
    </source>
</reference>
<evidence type="ECO:0000313" key="2">
    <source>
        <dbReference type="Proteomes" id="UP001500843"/>
    </source>
</evidence>
<keyword evidence="2" id="KW-1185">Reference proteome</keyword>
<proteinExistence type="predicted"/>